<evidence type="ECO:0000313" key="3">
    <source>
        <dbReference type="Proteomes" id="UP000316639"/>
    </source>
</evidence>
<dbReference type="RefSeq" id="WP_146357029.1">
    <property type="nucleotide sequence ID" value="NZ_VOBR01000023.1"/>
</dbReference>
<sequence>MNVSLKNTWRRVAAIACTLAVSASLLQAATASPASADDKCTVGVICSATTNLSVFRVRVSKSWCPKDGAPCPGSDEMWLYPGQSTPLLEDWDAFRIDSGWCYSYFLTPPNIPYRKYGHKWVRIHNGQRADILGQARVPSWLCV</sequence>
<comment type="caution">
    <text evidence="2">The sequence shown here is derived from an EMBL/GenBank/DDBJ whole genome shotgun (WGS) entry which is preliminary data.</text>
</comment>
<reference evidence="2 3" key="1">
    <citation type="submission" date="2019-07" db="EMBL/GenBank/DDBJ databases">
        <title>Lentzea xizangensis sp. nov., isolated from Qinghai-Tibetan Plateau Soils.</title>
        <authorList>
            <person name="Huang J."/>
        </authorList>
    </citation>
    <scope>NUCLEOTIDE SEQUENCE [LARGE SCALE GENOMIC DNA]</scope>
    <source>
        <strain evidence="2 3">FXJ1.1311</strain>
    </source>
</reference>
<accession>A0A563ELC5</accession>
<keyword evidence="3" id="KW-1185">Reference proteome</keyword>
<keyword evidence="1" id="KW-0732">Signal</keyword>
<gene>
    <name evidence="2" type="ORF">FKR81_30275</name>
</gene>
<feature type="signal peptide" evidence="1">
    <location>
        <begin position="1"/>
        <end position="36"/>
    </location>
</feature>
<dbReference type="OrthoDB" id="4194062at2"/>
<evidence type="ECO:0000256" key="1">
    <source>
        <dbReference type="SAM" id="SignalP"/>
    </source>
</evidence>
<dbReference type="Proteomes" id="UP000316639">
    <property type="component" value="Unassembled WGS sequence"/>
</dbReference>
<evidence type="ECO:0000313" key="2">
    <source>
        <dbReference type="EMBL" id="TWP47958.1"/>
    </source>
</evidence>
<protein>
    <recommendedName>
        <fullName evidence="4">Secreted protein</fullName>
    </recommendedName>
</protein>
<feature type="chain" id="PRO_5021795489" description="Secreted protein" evidence="1">
    <location>
        <begin position="37"/>
        <end position="143"/>
    </location>
</feature>
<name>A0A563ELC5_9PSEU</name>
<dbReference type="AlphaFoldDB" id="A0A563ELC5"/>
<organism evidence="2 3">
    <name type="scientific">Lentzea tibetensis</name>
    <dbReference type="NCBI Taxonomy" id="2591470"/>
    <lineage>
        <taxon>Bacteria</taxon>
        <taxon>Bacillati</taxon>
        <taxon>Actinomycetota</taxon>
        <taxon>Actinomycetes</taxon>
        <taxon>Pseudonocardiales</taxon>
        <taxon>Pseudonocardiaceae</taxon>
        <taxon>Lentzea</taxon>
    </lineage>
</organism>
<evidence type="ECO:0008006" key="4">
    <source>
        <dbReference type="Google" id="ProtNLM"/>
    </source>
</evidence>
<proteinExistence type="predicted"/>
<dbReference type="EMBL" id="VOBR01000023">
    <property type="protein sequence ID" value="TWP47958.1"/>
    <property type="molecule type" value="Genomic_DNA"/>
</dbReference>